<evidence type="ECO:0000256" key="2">
    <source>
        <dbReference type="ARBA" id="ARBA00004740"/>
    </source>
</evidence>
<dbReference type="OrthoDB" id="2866996at2759"/>
<dbReference type="Gene3D" id="2.60.120.260">
    <property type="entry name" value="Galactose-binding domain-like"/>
    <property type="match status" value="1"/>
</dbReference>
<name>A0A232M487_9EURO</name>
<comment type="catalytic activity">
    <reaction evidence="1">
        <text>Hydrolysis of terminal, non-reducing beta-D-mannose residues in beta-D-mannosides.</text>
        <dbReference type="EC" id="3.2.1.25"/>
    </reaction>
</comment>
<dbReference type="Proteomes" id="UP000243515">
    <property type="component" value="Unassembled WGS sequence"/>
</dbReference>
<keyword evidence="4" id="KW-0378">Hydrolase</keyword>
<evidence type="ECO:0000256" key="10">
    <source>
        <dbReference type="ARBA" id="ARBA00041614"/>
    </source>
</evidence>
<dbReference type="InterPro" id="IPR017853">
    <property type="entry name" value="GH"/>
</dbReference>
<keyword evidence="15" id="KW-1185">Reference proteome</keyword>
<reference evidence="14 15" key="1">
    <citation type="journal article" date="2015" name="Environ. Microbiol.">
        <title>Metagenome sequence of Elaphomyces granulatus from sporocarp tissue reveals Ascomycota ectomycorrhizal fingerprints of genome expansion and a Proteobacteria-rich microbiome.</title>
        <authorList>
            <person name="Quandt C.A."/>
            <person name="Kohler A."/>
            <person name="Hesse C.N."/>
            <person name="Sharpton T.J."/>
            <person name="Martin F."/>
            <person name="Spatafora J.W."/>
        </authorList>
    </citation>
    <scope>NUCLEOTIDE SEQUENCE [LARGE SCALE GENOMIC DNA]</scope>
    <source>
        <strain evidence="14 15">OSC145934</strain>
    </source>
</reference>
<dbReference type="GO" id="GO:0004567">
    <property type="term" value="F:beta-mannosidase activity"/>
    <property type="evidence" value="ECO:0007669"/>
    <property type="project" value="UniProtKB-EC"/>
</dbReference>
<dbReference type="SUPFAM" id="SSF49303">
    <property type="entry name" value="beta-Galactosidase/glucuronidase domain"/>
    <property type="match status" value="2"/>
</dbReference>
<keyword evidence="5" id="KW-0119">Carbohydrate metabolism</keyword>
<dbReference type="GO" id="GO:0000272">
    <property type="term" value="P:polysaccharide catabolic process"/>
    <property type="evidence" value="ECO:0007669"/>
    <property type="project" value="UniProtKB-KW"/>
</dbReference>
<dbReference type="SUPFAM" id="SSF51445">
    <property type="entry name" value="(Trans)glycosidases"/>
    <property type="match status" value="1"/>
</dbReference>
<dbReference type="InterPro" id="IPR036156">
    <property type="entry name" value="Beta-gal/glucu_dom_sf"/>
</dbReference>
<evidence type="ECO:0000256" key="5">
    <source>
        <dbReference type="ARBA" id="ARBA00023277"/>
    </source>
</evidence>
<dbReference type="InterPro" id="IPR050887">
    <property type="entry name" value="Beta-mannosidase_GH2"/>
</dbReference>
<evidence type="ECO:0000313" key="14">
    <source>
        <dbReference type="EMBL" id="OXV11094.1"/>
    </source>
</evidence>
<evidence type="ECO:0000259" key="12">
    <source>
        <dbReference type="Pfam" id="PF17786"/>
    </source>
</evidence>
<evidence type="ECO:0000259" key="11">
    <source>
        <dbReference type="Pfam" id="PF00703"/>
    </source>
</evidence>
<dbReference type="PANTHER" id="PTHR43730">
    <property type="entry name" value="BETA-MANNOSIDASE"/>
    <property type="match status" value="1"/>
</dbReference>
<dbReference type="Pfam" id="PF00703">
    <property type="entry name" value="Glyco_hydro_2"/>
    <property type="match status" value="1"/>
</dbReference>
<feature type="domain" description="Glycoside hydrolase family 2 immunoglobulin-like beta-sandwich" evidence="11">
    <location>
        <begin position="219"/>
        <end position="302"/>
    </location>
</feature>
<dbReference type="InterPro" id="IPR006102">
    <property type="entry name" value="Ig-like_GH2"/>
</dbReference>
<gene>
    <name evidence="14" type="ORF">Egran_01144</name>
</gene>
<feature type="domain" description="Mannosidase Ig/CBM-like" evidence="12">
    <location>
        <begin position="665"/>
        <end position="752"/>
    </location>
</feature>
<evidence type="ECO:0000313" key="15">
    <source>
        <dbReference type="Proteomes" id="UP000243515"/>
    </source>
</evidence>
<dbReference type="FunFam" id="3.20.20.80:FF:000050">
    <property type="entry name" value="Beta-mannosidase B"/>
    <property type="match status" value="1"/>
</dbReference>
<comment type="pathway">
    <text evidence="2">Glycan metabolism; N-glycan degradation.</text>
</comment>
<dbReference type="InterPro" id="IPR054593">
    <property type="entry name" value="Beta-mannosidase-like_N2"/>
</dbReference>
<dbReference type="InterPro" id="IPR041447">
    <property type="entry name" value="Mannosidase_ig"/>
</dbReference>
<dbReference type="FunFam" id="2.60.120.260:FF:000118">
    <property type="entry name" value="Beta-mannosidase B"/>
    <property type="match status" value="1"/>
</dbReference>
<comment type="similarity">
    <text evidence="8">Belongs to the glycosyl hydrolase 2 family. Beta-mannosidase B subfamily.</text>
</comment>
<evidence type="ECO:0000256" key="3">
    <source>
        <dbReference type="ARBA" id="ARBA00012754"/>
    </source>
</evidence>
<protein>
    <recommendedName>
        <fullName evidence="9">Beta-mannosidase B</fullName>
        <ecNumber evidence="3">3.2.1.25</ecNumber>
    </recommendedName>
    <alternativeName>
        <fullName evidence="10">Mannanase B</fullName>
    </alternativeName>
</protein>
<evidence type="ECO:0000256" key="1">
    <source>
        <dbReference type="ARBA" id="ARBA00000829"/>
    </source>
</evidence>
<dbReference type="Gene3D" id="3.20.20.80">
    <property type="entry name" value="Glycosidases"/>
    <property type="match status" value="1"/>
</dbReference>
<evidence type="ECO:0000259" key="13">
    <source>
        <dbReference type="Pfam" id="PF22666"/>
    </source>
</evidence>
<dbReference type="InterPro" id="IPR008979">
    <property type="entry name" value="Galactose-bd-like_sf"/>
</dbReference>
<dbReference type="Gene3D" id="2.60.40.10">
    <property type="entry name" value="Immunoglobulins"/>
    <property type="match status" value="1"/>
</dbReference>
<dbReference type="InterPro" id="IPR013783">
    <property type="entry name" value="Ig-like_fold"/>
</dbReference>
<keyword evidence="7" id="KW-0624">Polysaccharide degradation</keyword>
<dbReference type="GO" id="GO:0006516">
    <property type="term" value="P:glycoprotein catabolic process"/>
    <property type="evidence" value="ECO:0007669"/>
    <property type="project" value="TreeGrafter"/>
</dbReference>
<evidence type="ECO:0000256" key="6">
    <source>
        <dbReference type="ARBA" id="ARBA00023295"/>
    </source>
</evidence>
<evidence type="ECO:0000256" key="4">
    <source>
        <dbReference type="ARBA" id="ARBA00022801"/>
    </source>
</evidence>
<dbReference type="Pfam" id="PF22666">
    <property type="entry name" value="Glyco_hydro_2_N2"/>
    <property type="match status" value="1"/>
</dbReference>
<dbReference type="PANTHER" id="PTHR43730:SF1">
    <property type="entry name" value="BETA-MANNOSIDASE"/>
    <property type="match status" value="1"/>
</dbReference>
<dbReference type="SUPFAM" id="SSF49785">
    <property type="entry name" value="Galactose-binding domain-like"/>
    <property type="match status" value="1"/>
</dbReference>
<accession>A0A232M487</accession>
<sequence length="830" mass="94853">MVQLRTSQELTTGWSVKQTDNVSEDAWLPVLQVPTNVHLDLLANRKIPDPFVGFNELLVEWVGEKAWTYRVDLPARSQLAGALDGASVALVFEGLDTFARVRLNGETILESDNMFVPHRVDITHRLREENRLEIDFDSALLRAREIQKIHPDHEWVGFNGEPARFAVRKAQYHWGWDWGPVLMTAGPWRPVRLEVFHSRIAVLRVKYQVATGLDVVSGTIFAKVEGQAGRTVAFSVASEDRTLFEGASAVNEDGVAEIAFDLQQPSLWYPHGYGPQTIYEVSAVLINNGIKLDKSVKNTGFRLVQLVQERDDVGQSFYFRINGVDVFCGGSNWIPADSFLPTVSAGRYRKWLQSMVQGNQVMVRYVSLGILVWQDFMFACGIYPAFPSFLDSVRKEAIANVRRLRHHPSIVIYAGNNEDYAVQEHCNLEYDFPQKDPQQWLQSRFPARYIYEKLLPEVIQEECPEAFYHPGSPWGDGRITSDPSHGDMHQWNVWHGTQEKYQVYGKIGGRFNSEFGMEAFPHLETIKYFVTDTAELYPQSRMLDFHNKADGHERRIGTYLVENFRTKTDLKEYIYLTQVMQAEAMLYGYRDWRRQWGEKRFCGGALVWQLNDCWPGMSWAIMDYFLRRKASFYTMARALAPLAVAVKREHHDWSVCHARPAKASSFKLWVASSKPTEIMATVELRFVSIDSGRDIKPAIIKHDIPLTANGTMEILDGVIDNVYEEPHVLAARLFVDGNIASRDVDWPQPYKYLSLRDRGIEMSAPIQEDECLHTLRVSAERPTKALVFEEHDDVVLSDNVLDVIPGDEQVVRVSGMTADCFPLGYMYLGM</sequence>
<evidence type="ECO:0000256" key="9">
    <source>
        <dbReference type="ARBA" id="ARBA00041069"/>
    </source>
</evidence>
<dbReference type="AlphaFoldDB" id="A0A232M487"/>
<dbReference type="EC" id="3.2.1.25" evidence="3"/>
<dbReference type="UniPathway" id="UPA00280"/>
<proteinExistence type="inferred from homology"/>
<dbReference type="Pfam" id="PF17786">
    <property type="entry name" value="Mannosidase_ig"/>
    <property type="match status" value="1"/>
</dbReference>
<feature type="domain" description="Beta-mannosidase-like galactose-binding" evidence="13">
    <location>
        <begin position="14"/>
        <end position="189"/>
    </location>
</feature>
<comment type="caution">
    <text evidence="14">The sequence shown here is derived from an EMBL/GenBank/DDBJ whole genome shotgun (WGS) entry which is preliminary data.</text>
</comment>
<dbReference type="EMBL" id="NPHW01002610">
    <property type="protein sequence ID" value="OXV11094.1"/>
    <property type="molecule type" value="Genomic_DNA"/>
</dbReference>
<organism evidence="14 15">
    <name type="scientific">Elaphomyces granulatus</name>
    <dbReference type="NCBI Taxonomy" id="519963"/>
    <lineage>
        <taxon>Eukaryota</taxon>
        <taxon>Fungi</taxon>
        <taxon>Dikarya</taxon>
        <taxon>Ascomycota</taxon>
        <taxon>Pezizomycotina</taxon>
        <taxon>Eurotiomycetes</taxon>
        <taxon>Eurotiomycetidae</taxon>
        <taxon>Eurotiales</taxon>
        <taxon>Elaphomycetaceae</taxon>
        <taxon>Elaphomyces</taxon>
    </lineage>
</organism>
<evidence type="ECO:0000256" key="7">
    <source>
        <dbReference type="ARBA" id="ARBA00023326"/>
    </source>
</evidence>
<keyword evidence="6" id="KW-0326">Glycosidase</keyword>
<evidence type="ECO:0000256" key="8">
    <source>
        <dbReference type="ARBA" id="ARBA00038429"/>
    </source>
</evidence>